<dbReference type="GO" id="GO:0004176">
    <property type="term" value="F:ATP-dependent peptidase activity"/>
    <property type="evidence" value="ECO:0007669"/>
    <property type="project" value="TreeGrafter"/>
</dbReference>
<feature type="domain" description="AAA+ ATPase" evidence="1">
    <location>
        <begin position="204"/>
        <end position="332"/>
    </location>
</feature>
<dbReference type="OrthoDB" id="9809379at2"/>
<keyword evidence="3" id="KW-1185">Reference proteome</keyword>
<evidence type="ECO:0000313" key="3">
    <source>
        <dbReference type="Proteomes" id="UP000006583"/>
    </source>
</evidence>
<dbReference type="SUPFAM" id="SSF52540">
    <property type="entry name" value="P-loop containing nucleoside triphosphate hydrolases"/>
    <property type="match status" value="1"/>
</dbReference>
<dbReference type="Pfam" id="PF00004">
    <property type="entry name" value="AAA"/>
    <property type="match status" value="1"/>
</dbReference>
<dbReference type="InterPro" id="IPR027417">
    <property type="entry name" value="P-loop_NTPase"/>
</dbReference>
<proteinExistence type="predicted"/>
<dbReference type="EMBL" id="CP002829">
    <property type="protein sequence ID" value="AEH23144.1"/>
    <property type="molecule type" value="Genomic_DNA"/>
</dbReference>
<name>F8C601_THEGP</name>
<evidence type="ECO:0000259" key="1">
    <source>
        <dbReference type="SMART" id="SM00382"/>
    </source>
</evidence>
<evidence type="ECO:0000313" key="2">
    <source>
        <dbReference type="EMBL" id="AEH23144.1"/>
    </source>
</evidence>
<dbReference type="PANTHER" id="PTHR23076:SF97">
    <property type="entry name" value="ATP-DEPENDENT ZINC METALLOPROTEASE YME1L1"/>
    <property type="match status" value="1"/>
</dbReference>
<dbReference type="InterPro" id="IPR003959">
    <property type="entry name" value="ATPase_AAA_core"/>
</dbReference>
<dbReference type="GO" id="GO:0005524">
    <property type="term" value="F:ATP binding"/>
    <property type="evidence" value="ECO:0007669"/>
    <property type="project" value="InterPro"/>
</dbReference>
<dbReference type="GO" id="GO:0006508">
    <property type="term" value="P:proteolysis"/>
    <property type="evidence" value="ECO:0007669"/>
    <property type="project" value="TreeGrafter"/>
</dbReference>
<sequence length="423" mass="48588">MLMKRLRETKERLEDVTKRVGVGAYHRTVPYEIFQTVKSYLLKLYMGYEVNPPADELPFSVEDAFSYVKPGFLTLPMVVGFDPLDNYTSSEQSFLAIVRYRNKRYYISFSTIEDRFVGTLYVIFVVGEDPEELYSIELTNLLIKLAIRNSGYYGKFLKFSSPTDNIERVKFKVLLPPNLTLDDIYLKDKSDLEDFVEAVKRKNQGLRYLFVGEPGTGKTDTVKAIIAECLKSNGITVIEVDAGCGISLNHVFEYAEIFSPVLLCIDDIDLLVGSRENPLKARDLSSALQALDGFVEKEDHYLIATTNDRKLVDFALRRPGRFDLIMEFEELDPEFYPNLVLRESKDERLSEVFKDEKVRKKLSNLKVTGAFIVTLVKHLLKPRYEETRYEPNTVLALIDKLQTSFKQEVKKEEKLGFVGGDNE</sequence>
<organism evidence="2 3">
    <name type="scientific">Thermodesulfobacterium geofontis (strain OPF15)</name>
    <dbReference type="NCBI Taxonomy" id="795359"/>
    <lineage>
        <taxon>Bacteria</taxon>
        <taxon>Pseudomonadati</taxon>
        <taxon>Thermodesulfobacteriota</taxon>
        <taxon>Thermodesulfobacteria</taxon>
        <taxon>Thermodesulfobacteriales</taxon>
        <taxon>Thermodesulfobacteriaceae</taxon>
        <taxon>Thermodesulfobacterium</taxon>
    </lineage>
</organism>
<protein>
    <submittedName>
        <fullName evidence="2">AAA ATPase central domain protein</fullName>
    </submittedName>
</protein>
<gene>
    <name evidence="2" type="ordered locus">TOPB45_1051</name>
</gene>
<accession>F8C601</accession>
<dbReference type="HOGENOM" id="CLU_648802_0_0_0"/>
<dbReference type="PATRIC" id="fig|795359.3.peg.1062"/>
<dbReference type="SMART" id="SM00382">
    <property type="entry name" value="AAA"/>
    <property type="match status" value="1"/>
</dbReference>
<dbReference type="Proteomes" id="UP000006583">
    <property type="component" value="Chromosome"/>
</dbReference>
<dbReference type="Gene3D" id="3.40.50.300">
    <property type="entry name" value="P-loop containing nucleotide triphosphate hydrolases"/>
    <property type="match status" value="1"/>
</dbReference>
<dbReference type="AlphaFoldDB" id="F8C601"/>
<dbReference type="PANTHER" id="PTHR23076">
    <property type="entry name" value="METALLOPROTEASE M41 FTSH"/>
    <property type="match status" value="1"/>
</dbReference>
<dbReference type="GO" id="GO:0016887">
    <property type="term" value="F:ATP hydrolysis activity"/>
    <property type="evidence" value="ECO:0007669"/>
    <property type="project" value="InterPro"/>
</dbReference>
<reference evidence="2 3" key="1">
    <citation type="journal article" date="2013" name="Genome Announc.">
        <title>Complete genome sequence of the hyperthermophilic sulfate-reducing bacterium Thermodesulfobacterium geofontis OPF15T.</title>
        <authorList>
            <person name="Elkins J.G."/>
            <person name="Hamilton-Brehm S.D."/>
            <person name="Lucas S."/>
            <person name="Han J."/>
            <person name="Lapidus A."/>
            <person name="Cheng J.F."/>
            <person name="Goodwin L.A."/>
            <person name="Pitluck S."/>
            <person name="Peters L."/>
            <person name="Mikhailova N."/>
            <person name="Davenport K.W."/>
            <person name="Detter J.C."/>
            <person name="Han C.S."/>
            <person name="Tapia R."/>
            <person name="Land M.L."/>
            <person name="Hauser L."/>
            <person name="Kyrpides N.C."/>
            <person name="Ivanova N.N."/>
            <person name="Pagani I."/>
            <person name="Bruce D."/>
            <person name="Woyke T."/>
            <person name="Cottingham R.W."/>
        </authorList>
    </citation>
    <scope>NUCLEOTIDE SEQUENCE [LARGE SCALE GENOMIC DNA]</scope>
    <source>
        <strain evidence="2 3">OPF15</strain>
    </source>
</reference>
<dbReference type="InterPro" id="IPR003593">
    <property type="entry name" value="AAA+_ATPase"/>
</dbReference>
<dbReference type="STRING" id="795359.TOPB45_1051"/>
<dbReference type="eggNOG" id="COG0464">
    <property type="taxonomic scope" value="Bacteria"/>
</dbReference>
<dbReference type="CDD" id="cd19481">
    <property type="entry name" value="RecA-like_protease"/>
    <property type="match status" value="1"/>
</dbReference>
<dbReference type="KEGG" id="top:TOPB45_1051"/>